<dbReference type="RefSeq" id="WP_092266928.1">
    <property type="nucleotide sequence ID" value="NZ_BJOE01000018.1"/>
</dbReference>
<feature type="transmembrane region" description="Helical" evidence="1">
    <location>
        <begin position="6"/>
        <end position="21"/>
    </location>
</feature>
<dbReference type="STRING" id="1884381.SAMN05518846_102449"/>
<evidence type="ECO:0000256" key="1">
    <source>
        <dbReference type="SAM" id="Phobius"/>
    </source>
</evidence>
<dbReference type="AlphaFoldDB" id="A0A1I3PNX2"/>
<feature type="transmembrane region" description="Helical" evidence="1">
    <location>
        <begin position="33"/>
        <end position="53"/>
    </location>
</feature>
<keyword evidence="1" id="KW-1133">Transmembrane helix</keyword>
<evidence type="ECO:0000313" key="3">
    <source>
        <dbReference type="Proteomes" id="UP000198915"/>
    </source>
</evidence>
<keyword evidence="1" id="KW-0812">Transmembrane</keyword>
<organism evidence="2 3">
    <name type="scientific">Brevibacillus centrosporus</name>
    <dbReference type="NCBI Taxonomy" id="54910"/>
    <lineage>
        <taxon>Bacteria</taxon>
        <taxon>Bacillati</taxon>
        <taxon>Bacillota</taxon>
        <taxon>Bacilli</taxon>
        <taxon>Bacillales</taxon>
        <taxon>Paenibacillaceae</taxon>
        <taxon>Brevibacillus</taxon>
    </lineage>
</organism>
<reference evidence="3" key="1">
    <citation type="submission" date="2016-10" db="EMBL/GenBank/DDBJ databases">
        <authorList>
            <person name="Varghese N."/>
            <person name="Submissions S."/>
        </authorList>
    </citation>
    <scope>NUCLEOTIDE SEQUENCE [LARGE SCALE GENOMIC DNA]</scope>
    <source>
        <strain evidence="3">OK042</strain>
    </source>
</reference>
<evidence type="ECO:0000313" key="2">
    <source>
        <dbReference type="EMBL" id="SFJ23464.1"/>
    </source>
</evidence>
<protein>
    <submittedName>
        <fullName evidence="2">Uncharacterized protein</fullName>
    </submittedName>
</protein>
<dbReference type="EMBL" id="FORT01000002">
    <property type="protein sequence ID" value="SFJ23464.1"/>
    <property type="molecule type" value="Genomic_DNA"/>
</dbReference>
<sequence>MRWGVVLSMTVLAVVLIGYEWPRLKKQPRKDKLVFLSLILIAWTLSLFDLPNIPGPTTMVQTLFKPFAILLE</sequence>
<proteinExistence type="predicted"/>
<keyword evidence="3" id="KW-1185">Reference proteome</keyword>
<accession>A0A1I3PNX2</accession>
<dbReference type="Proteomes" id="UP000198915">
    <property type="component" value="Unassembled WGS sequence"/>
</dbReference>
<gene>
    <name evidence="2" type="ORF">SAMN05518846_102449</name>
</gene>
<name>A0A1I3PNX2_9BACL</name>
<keyword evidence="1" id="KW-0472">Membrane</keyword>